<proteinExistence type="predicted"/>
<keyword evidence="2" id="KW-1185">Reference proteome</keyword>
<name>A0ACC4WHF4_STRFR</name>
<dbReference type="EMBL" id="LGSP01000004">
    <property type="protein sequence ID" value="KNE83797.1"/>
    <property type="molecule type" value="Genomic_DNA"/>
</dbReference>
<sequence length="200" mass="20689">MRRGLLTAALAALVLAGGAGCGIRGTSVPVDAGPAPSRVSCQVSGRPTPVPDSGKEAPADVYLVCSAQIMRVQRAVRYTDGGTEEDRLRRARDLLAELQTPPSRAEDEGGFSSEVPDGLEVAAPREGDPGNALRLSRIPDELPAYALAQLVCTFAGSAAVGGDESVVLGGPDGDPLKRYPCTEELRARPEAAQTTGVPLD</sequence>
<dbReference type="Proteomes" id="UP000037185">
    <property type="component" value="Unassembled WGS sequence"/>
</dbReference>
<evidence type="ECO:0000313" key="2">
    <source>
        <dbReference type="Proteomes" id="UP000037185"/>
    </source>
</evidence>
<organism evidence="1 2">
    <name type="scientific">Streptomyces fradiae</name>
    <name type="common">Streptomyces roseoflavus</name>
    <dbReference type="NCBI Taxonomy" id="1906"/>
    <lineage>
        <taxon>Bacteria</taxon>
        <taxon>Bacillati</taxon>
        <taxon>Actinomycetota</taxon>
        <taxon>Actinomycetes</taxon>
        <taxon>Kitasatosporales</taxon>
        <taxon>Streptomycetaceae</taxon>
        <taxon>Streptomyces</taxon>
    </lineage>
</organism>
<gene>
    <name evidence="1" type="ORF">ADZ36_03815</name>
</gene>
<protein>
    <submittedName>
        <fullName evidence="1">Uncharacterized protein</fullName>
    </submittedName>
</protein>
<accession>A0ACC4WHF4</accession>
<evidence type="ECO:0000313" key="1">
    <source>
        <dbReference type="EMBL" id="KNE83797.1"/>
    </source>
</evidence>
<reference evidence="1" key="1">
    <citation type="submission" date="2015-07" db="EMBL/GenBank/DDBJ databases">
        <title>Draft genome sequence of Streptomyces fradiae, a resistant strain to nitron-oligomycin.</title>
        <authorList>
            <person name="Vatlin A.A."/>
            <person name="Bekker O.B."/>
            <person name="Danilenko V.N."/>
        </authorList>
    </citation>
    <scope>NUCLEOTIDE SEQUENCE</scope>
    <source>
        <strain evidence="1">Olg1-1</strain>
    </source>
</reference>
<comment type="caution">
    <text evidence="1">The sequence shown here is derived from an EMBL/GenBank/DDBJ whole genome shotgun (WGS) entry which is preliminary data.</text>
</comment>